<dbReference type="EMBL" id="JAUSUH010000008">
    <property type="protein sequence ID" value="MDQ0349016.1"/>
    <property type="molecule type" value="Genomic_DNA"/>
</dbReference>
<accession>A0ABU0DL07</accession>
<dbReference type="InterPro" id="IPR052514">
    <property type="entry name" value="SAM-dependent_MTase"/>
</dbReference>
<dbReference type="GO" id="GO:0032259">
    <property type="term" value="P:methylation"/>
    <property type="evidence" value="ECO:0007669"/>
    <property type="project" value="UniProtKB-KW"/>
</dbReference>
<dbReference type="InterPro" id="IPR006342">
    <property type="entry name" value="FkbM_mtfrase"/>
</dbReference>
<dbReference type="RefSeq" id="WP_307062328.1">
    <property type="nucleotide sequence ID" value="NZ_JAUSUH010000008.1"/>
</dbReference>
<evidence type="ECO:0000259" key="1">
    <source>
        <dbReference type="Pfam" id="PF05050"/>
    </source>
</evidence>
<evidence type="ECO:0000313" key="3">
    <source>
        <dbReference type="Proteomes" id="UP001238467"/>
    </source>
</evidence>
<sequence length="314" mass="34991">MGLGGFVSAAFRRLRTFVVRPFRFLSGIRQLKAARFTTVFVHEGDVAVRLPQASGRDVLTARGRQLVSRCHQFHGRPEAEVLLRRLIYTMYREGLLDPRRSIIDIGSWLADNTLVWATFLRGDAVVYAIDPDPGNIQFGTSLAVANAIGNIRWSECVCSDVPGVRLSYEGSLAMASFNEKGEGRDFALVTTTLDEIVGTAQWGNIGLLHVDVEGFEWKVLAGARDIIAASRPVILFEQHICLEDIAPIMQLLQPLEYEVYMINEMMVENNLDCRNFMAVPAGMDLSVLMKVETFRGRAEGIWYAVPGDALIPVR</sequence>
<reference evidence="2 3" key="1">
    <citation type="submission" date="2023-07" db="EMBL/GenBank/DDBJ databases">
        <title>Genomic Encyclopedia of Type Strains, Phase IV (KMG-IV): sequencing the most valuable type-strain genomes for metagenomic binning, comparative biology and taxonomic classification.</title>
        <authorList>
            <person name="Goeker M."/>
        </authorList>
    </citation>
    <scope>NUCLEOTIDE SEQUENCE [LARGE SCALE GENOMIC DNA]</scope>
    <source>
        <strain evidence="2 3">DSM 1277</strain>
    </source>
</reference>
<dbReference type="GO" id="GO:0008168">
    <property type="term" value="F:methyltransferase activity"/>
    <property type="evidence" value="ECO:0007669"/>
    <property type="project" value="UniProtKB-KW"/>
</dbReference>
<organism evidence="2 3">
    <name type="scientific">Ancylobacter vacuolatus</name>
    <dbReference type="NCBI Taxonomy" id="223389"/>
    <lineage>
        <taxon>Bacteria</taxon>
        <taxon>Pseudomonadati</taxon>
        <taxon>Pseudomonadota</taxon>
        <taxon>Alphaproteobacteria</taxon>
        <taxon>Hyphomicrobiales</taxon>
        <taxon>Xanthobacteraceae</taxon>
        <taxon>Ancylobacter</taxon>
    </lineage>
</organism>
<dbReference type="PANTHER" id="PTHR34203">
    <property type="entry name" value="METHYLTRANSFERASE, FKBM FAMILY PROTEIN"/>
    <property type="match status" value="1"/>
</dbReference>
<name>A0ABU0DL07_9HYPH</name>
<gene>
    <name evidence="2" type="ORF">J2S76_003450</name>
</gene>
<comment type="caution">
    <text evidence="2">The sequence shown here is derived from an EMBL/GenBank/DDBJ whole genome shotgun (WGS) entry which is preliminary data.</text>
</comment>
<proteinExistence type="predicted"/>
<dbReference type="NCBIfam" id="TIGR01444">
    <property type="entry name" value="fkbM_fam"/>
    <property type="match status" value="1"/>
</dbReference>
<dbReference type="Gene3D" id="3.40.50.150">
    <property type="entry name" value="Vaccinia Virus protein VP39"/>
    <property type="match status" value="1"/>
</dbReference>
<dbReference type="SUPFAM" id="SSF53335">
    <property type="entry name" value="S-adenosyl-L-methionine-dependent methyltransferases"/>
    <property type="match status" value="1"/>
</dbReference>
<dbReference type="InterPro" id="IPR029063">
    <property type="entry name" value="SAM-dependent_MTases_sf"/>
</dbReference>
<dbReference type="Proteomes" id="UP001238467">
    <property type="component" value="Unassembled WGS sequence"/>
</dbReference>
<feature type="domain" description="Methyltransferase FkbM" evidence="1">
    <location>
        <begin position="121"/>
        <end position="253"/>
    </location>
</feature>
<evidence type="ECO:0000313" key="2">
    <source>
        <dbReference type="EMBL" id="MDQ0349016.1"/>
    </source>
</evidence>
<dbReference type="Pfam" id="PF05050">
    <property type="entry name" value="Methyltransf_21"/>
    <property type="match status" value="1"/>
</dbReference>
<keyword evidence="2" id="KW-0808">Transferase</keyword>
<keyword evidence="3" id="KW-1185">Reference proteome</keyword>
<protein>
    <submittedName>
        <fullName evidence="2">FkbM family methyltransferase</fullName>
    </submittedName>
</protein>
<keyword evidence="2" id="KW-0489">Methyltransferase</keyword>
<dbReference type="PANTHER" id="PTHR34203:SF15">
    <property type="entry name" value="SLL1173 PROTEIN"/>
    <property type="match status" value="1"/>
</dbReference>